<reference evidence="11 12" key="1">
    <citation type="journal article" date="2016" name="Microbes Environ.">
        <title>Phylogenetically diverse aerobic anoxygenic phototrophic bacteria isolated from epilithic biofilms in Tama river, Japan.</title>
        <authorList>
            <person name="Hirose S."/>
            <person name="Matsuura K."/>
            <person name="Haruta S."/>
        </authorList>
    </citation>
    <scope>NUCLEOTIDE SEQUENCE [LARGE SCALE GENOMIC DNA]</scope>
    <source>
        <strain evidence="11 12">S08</strain>
    </source>
</reference>
<accession>A0ABM7Y2Q8</accession>
<dbReference type="CDD" id="cd10030">
    <property type="entry name" value="UDG-F4_TTUDGA_SPO1dp_like"/>
    <property type="match status" value="1"/>
</dbReference>
<keyword evidence="6" id="KW-0378">Hydrolase</keyword>
<evidence type="ECO:0000256" key="3">
    <source>
        <dbReference type="ARBA" id="ARBA00022485"/>
    </source>
</evidence>
<dbReference type="PANTHER" id="PTHR33693">
    <property type="entry name" value="TYPE-5 URACIL-DNA GLYCOSYLASE"/>
    <property type="match status" value="1"/>
</dbReference>
<protein>
    <recommendedName>
        <fullName evidence="2">Type-4 uracil-DNA glycosylase</fullName>
    </recommendedName>
</protein>
<dbReference type="NCBIfam" id="TIGR03914">
    <property type="entry name" value="UDG_fam_dom"/>
    <property type="match status" value="1"/>
</dbReference>
<gene>
    <name evidence="11" type="ORF">Rmf_20280</name>
</gene>
<feature type="domain" description="Uracil-DNA glycosylase-like" evidence="10">
    <location>
        <begin position="308"/>
        <end position="468"/>
    </location>
</feature>
<evidence type="ECO:0000313" key="11">
    <source>
        <dbReference type="EMBL" id="BDG72099.1"/>
    </source>
</evidence>
<keyword evidence="5" id="KW-0227">DNA damage</keyword>
<evidence type="ECO:0000313" key="12">
    <source>
        <dbReference type="Proteomes" id="UP000831327"/>
    </source>
</evidence>
<keyword evidence="12" id="KW-1185">Reference proteome</keyword>
<organism evidence="11 12">
    <name type="scientific">Roseomonas fluvialis</name>
    <dbReference type="NCBI Taxonomy" id="1750527"/>
    <lineage>
        <taxon>Bacteria</taxon>
        <taxon>Pseudomonadati</taxon>
        <taxon>Pseudomonadota</taxon>
        <taxon>Alphaproteobacteria</taxon>
        <taxon>Acetobacterales</taxon>
        <taxon>Roseomonadaceae</taxon>
        <taxon>Roseomonas</taxon>
    </lineage>
</organism>
<keyword evidence="4" id="KW-0479">Metal-binding</keyword>
<evidence type="ECO:0000256" key="4">
    <source>
        <dbReference type="ARBA" id="ARBA00022723"/>
    </source>
</evidence>
<dbReference type="SMART" id="SM00986">
    <property type="entry name" value="UDG"/>
    <property type="match status" value="1"/>
</dbReference>
<proteinExistence type="inferred from homology"/>
<dbReference type="Proteomes" id="UP000831327">
    <property type="component" value="Chromosome"/>
</dbReference>
<evidence type="ECO:0000256" key="2">
    <source>
        <dbReference type="ARBA" id="ARBA00019403"/>
    </source>
</evidence>
<dbReference type="InterPro" id="IPR051536">
    <property type="entry name" value="UDG_Type-4/5"/>
</dbReference>
<evidence type="ECO:0000256" key="5">
    <source>
        <dbReference type="ARBA" id="ARBA00022763"/>
    </source>
</evidence>
<dbReference type="SMART" id="SM00987">
    <property type="entry name" value="UreE_C"/>
    <property type="match status" value="1"/>
</dbReference>
<sequence>MLAVALEGRGDLAEWRDAARALAMAGVAPEHVDWRTAGAASLFDGAMPLPPVTRPPPRVPRAFLDLAETVICHSDSGRFALLYRLLARLQGDPALLSMAADPDVVTAERLAKSVRRDCHKMAAFVRFRETPGEGGRRRFLAWFEPDHHIVARKAPFFARRFADMDWMILTPKGSAAFDDGVLSVSTAPATKPALEDATDALWLTYYASIFNPARVKVAAMMSEMPKKYWRNLPEAALIPELLAQAPARVAAMAAQAALPPPAHHARIQARRRAVEAPAATTDSLAALREAARGCTRCALHCHATQAVFGEGPDRADLMIVGEQPGDREDLAGRPFVGPAGAVLDRAMAAAGIDRAATYLTNAVKHFKHEPRGKRRLHVTPNADEIEHCRWWLRQEIALVRPRLVVAMGATAVRALTGETPRLGDIRGRVLPLEEDRALLVTTHPAYLLRLPDARRAAEETARFHADLAAARAHLEAEARRGPVNA</sequence>
<comment type="similarity">
    <text evidence="1">Belongs to the uracil-DNA glycosylase (UDG) superfamily. Type 4 (UDGa) family.</text>
</comment>
<dbReference type="SUPFAM" id="SSF52141">
    <property type="entry name" value="Uracil-DNA glycosylase-like"/>
    <property type="match status" value="1"/>
</dbReference>
<keyword evidence="3" id="KW-0004">4Fe-4S</keyword>
<dbReference type="Gene3D" id="3.40.470.10">
    <property type="entry name" value="Uracil-DNA glycosylase-like domain"/>
    <property type="match status" value="1"/>
</dbReference>
<dbReference type="InterPro" id="IPR005122">
    <property type="entry name" value="Uracil-DNA_glycosylase-like"/>
</dbReference>
<keyword evidence="9" id="KW-0234">DNA repair</keyword>
<dbReference type="Pfam" id="PF13566">
    <property type="entry name" value="DUF4130"/>
    <property type="match status" value="1"/>
</dbReference>
<evidence type="ECO:0000256" key="9">
    <source>
        <dbReference type="ARBA" id="ARBA00023204"/>
    </source>
</evidence>
<evidence type="ECO:0000256" key="8">
    <source>
        <dbReference type="ARBA" id="ARBA00023014"/>
    </source>
</evidence>
<name>A0ABM7Y2Q8_9PROT</name>
<evidence type="ECO:0000256" key="6">
    <source>
        <dbReference type="ARBA" id="ARBA00022801"/>
    </source>
</evidence>
<dbReference type="InterPro" id="IPR025404">
    <property type="entry name" value="DUF4130"/>
</dbReference>
<evidence type="ECO:0000256" key="1">
    <source>
        <dbReference type="ARBA" id="ARBA00006521"/>
    </source>
</evidence>
<dbReference type="EMBL" id="AP025637">
    <property type="protein sequence ID" value="BDG72099.1"/>
    <property type="molecule type" value="Genomic_DNA"/>
</dbReference>
<dbReference type="Pfam" id="PF03167">
    <property type="entry name" value="UDG"/>
    <property type="match status" value="1"/>
</dbReference>
<dbReference type="InterPro" id="IPR036895">
    <property type="entry name" value="Uracil-DNA_glycosylase-like_sf"/>
</dbReference>
<dbReference type="PANTHER" id="PTHR33693:SF9">
    <property type="entry name" value="TYPE-4 URACIL-DNA GLYCOSYLASE"/>
    <property type="match status" value="1"/>
</dbReference>
<evidence type="ECO:0000259" key="10">
    <source>
        <dbReference type="SMART" id="SM00986"/>
    </source>
</evidence>
<dbReference type="RefSeq" id="WP_244459312.1">
    <property type="nucleotide sequence ID" value="NZ_AP025637.1"/>
</dbReference>
<dbReference type="InterPro" id="IPR005273">
    <property type="entry name" value="Ura-DNA_glyco_family4"/>
</dbReference>
<dbReference type="NCBIfam" id="TIGR00758">
    <property type="entry name" value="UDG_fam4"/>
    <property type="match status" value="1"/>
</dbReference>
<dbReference type="InterPro" id="IPR023875">
    <property type="entry name" value="DNA_repair_put"/>
</dbReference>
<keyword evidence="8" id="KW-0411">Iron-sulfur</keyword>
<evidence type="ECO:0000256" key="7">
    <source>
        <dbReference type="ARBA" id="ARBA00023004"/>
    </source>
</evidence>
<dbReference type="NCBIfam" id="TIGR03915">
    <property type="entry name" value="SAM_7_link_chp"/>
    <property type="match status" value="1"/>
</dbReference>
<keyword evidence="7" id="KW-0408">Iron</keyword>